<name>A0AAD1HDT8_9MYCO</name>
<dbReference type="Gene3D" id="3.40.605.10">
    <property type="entry name" value="Aldehyde Dehydrogenase, Chain A, domain 1"/>
    <property type="match status" value="1"/>
</dbReference>
<dbReference type="SUPFAM" id="SSF53720">
    <property type="entry name" value="ALDH-like"/>
    <property type="match status" value="1"/>
</dbReference>
<dbReference type="FunFam" id="3.40.605.10:FF:000007">
    <property type="entry name" value="NAD/NADP-dependent betaine aldehyde dehydrogenase"/>
    <property type="match status" value="1"/>
</dbReference>
<keyword evidence="7" id="KW-1185">Reference proteome</keyword>
<dbReference type="InterPro" id="IPR016161">
    <property type="entry name" value="Ald_DH/histidinol_DH"/>
</dbReference>
<dbReference type="InterPro" id="IPR016162">
    <property type="entry name" value="Ald_DH_N"/>
</dbReference>
<feature type="active site" evidence="3">
    <location>
        <position position="279"/>
    </location>
</feature>
<dbReference type="PANTHER" id="PTHR42804">
    <property type="entry name" value="ALDEHYDE DEHYDROGENASE"/>
    <property type="match status" value="1"/>
</dbReference>
<feature type="domain" description="Aldehyde dehydrogenase" evidence="5">
    <location>
        <begin position="38"/>
        <end position="507"/>
    </location>
</feature>
<keyword evidence="2 4" id="KW-0560">Oxidoreductase</keyword>
<dbReference type="PANTHER" id="PTHR42804:SF1">
    <property type="entry name" value="ALDEHYDE DEHYDROGENASE-RELATED"/>
    <property type="match status" value="1"/>
</dbReference>
<dbReference type="InterPro" id="IPR029510">
    <property type="entry name" value="Ald_DH_CS_GLU"/>
</dbReference>
<dbReference type="CDD" id="cd07089">
    <property type="entry name" value="ALDH_CddD-AldA-like"/>
    <property type="match status" value="1"/>
</dbReference>
<dbReference type="InterPro" id="IPR016163">
    <property type="entry name" value="Ald_DH_C"/>
</dbReference>
<evidence type="ECO:0000256" key="1">
    <source>
        <dbReference type="ARBA" id="ARBA00009986"/>
    </source>
</evidence>
<evidence type="ECO:0000259" key="5">
    <source>
        <dbReference type="Pfam" id="PF00171"/>
    </source>
</evidence>
<reference evidence="6 7" key="1">
    <citation type="journal article" date="2019" name="Emerg. Microbes Infect.">
        <title>Comprehensive subspecies identification of 175 nontuberculous mycobacteria species based on 7547 genomic profiles.</title>
        <authorList>
            <person name="Matsumoto Y."/>
            <person name="Kinjo T."/>
            <person name="Motooka D."/>
            <person name="Nabeya D."/>
            <person name="Jung N."/>
            <person name="Uechi K."/>
            <person name="Horii T."/>
            <person name="Iida T."/>
            <person name="Fujita J."/>
            <person name="Nakamura S."/>
        </authorList>
    </citation>
    <scope>NUCLEOTIDE SEQUENCE [LARGE SCALE GENOMIC DNA]</scope>
    <source>
        <strain evidence="6 7">JCM 6375</strain>
    </source>
</reference>
<gene>
    <name evidence="6" type="ORF">MMOR_44880</name>
</gene>
<evidence type="ECO:0000256" key="4">
    <source>
        <dbReference type="RuleBase" id="RU003345"/>
    </source>
</evidence>
<proteinExistence type="inferred from homology"/>
<organism evidence="6 7">
    <name type="scientific">Mycolicibacterium moriokaense</name>
    <dbReference type="NCBI Taxonomy" id="39691"/>
    <lineage>
        <taxon>Bacteria</taxon>
        <taxon>Bacillati</taxon>
        <taxon>Actinomycetota</taxon>
        <taxon>Actinomycetes</taxon>
        <taxon>Mycobacteriales</taxon>
        <taxon>Mycobacteriaceae</taxon>
        <taxon>Mycolicibacterium</taxon>
    </lineage>
</organism>
<dbReference type="AlphaFoldDB" id="A0AAD1HDT8"/>
<sequence>MSLTEDQVDRTETSVDVGVRAAARAESRMLIDGELVAASSGATFDNFSPATGLLLGATAAAGADDISLAIAAARRAFDETDWSTNRALRKRCLTQLQVAIESEKQDLREELIAEAGAPAMTTQTAQLEWPVAESLRYPAGLIDDFEWERTLDGGGLFGERNVRTVVKEPVGVVAAITPSNFPIEVILNKLGPALAAGNTVVLKPDPNTPWNATRLGRLVAERTDIPAGVLNVVTTPSNDVAGLVGTDPRVDMISFTGSTAVGKLLMRQGADTMKRMFLELGGKSVAIVLDDANPAAVLGAAIGVCVHAGQACAATTRMLVHRSLYDEAVATVTAAYQNVPVGDPVLPETLVGPVISAAQKDRVLMAVERARAEGAEITTGGGTVDNLPEHLAGGHYVEPTVIVGVDNSAAIAQEEVFGPVLIVMPFDDDDHAVRIANDSAYGLAGAVISRSMERGMDIARRIRTGSFGVNGGMFYGADAPFGGYKNSGVGRQCGIEGFQQYLETKTIACRVPRQR</sequence>
<dbReference type="Gene3D" id="3.40.309.10">
    <property type="entry name" value="Aldehyde Dehydrogenase, Chain A, domain 2"/>
    <property type="match status" value="1"/>
</dbReference>
<evidence type="ECO:0000256" key="3">
    <source>
        <dbReference type="PROSITE-ProRule" id="PRU10007"/>
    </source>
</evidence>
<dbReference type="GO" id="GO:0016620">
    <property type="term" value="F:oxidoreductase activity, acting on the aldehyde or oxo group of donors, NAD or NADP as acceptor"/>
    <property type="evidence" value="ECO:0007669"/>
    <property type="project" value="InterPro"/>
</dbReference>
<protein>
    <submittedName>
        <fullName evidence="6">Aldehyde dehydrogenase</fullName>
    </submittedName>
</protein>
<dbReference type="RefSeq" id="WP_083150361.1">
    <property type="nucleotide sequence ID" value="NZ_AP022560.1"/>
</dbReference>
<evidence type="ECO:0000313" key="7">
    <source>
        <dbReference type="Proteomes" id="UP000466681"/>
    </source>
</evidence>
<dbReference type="EMBL" id="AP022560">
    <property type="protein sequence ID" value="BBX03552.1"/>
    <property type="molecule type" value="Genomic_DNA"/>
</dbReference>
<dbReference type="KEGG" id="mmor:MMOR_44880"/>
<evidence type="ECO:0000256" key="2">
    <source>
        <dbReference type="ARBA" id="ARBA00023002"/>
    </source>
</evidence>
<dbReference type="Pfam" id="PF00171">
    <property type="entry name" value="Aldedh"/>
    <property type="match status" value="1"/>
</dbReference>
<dbReference type="PROSITE" id="PS00687">
    <property type="entry name" value="ALDEHYDE_DEHYDR_GLU"/>
    <property type="match status" value="1"/>
</dbReference>
<dbReference type="InterPro" id="IPR015590">
    <property type="entry name" value="Aldehyde_DH_dom"/>
</dbReference>
<dbReference type="Proteomes" id="UP000466681">
    <property type="component" value="Chromosome"/>
</dbReference>
<comment type="similarity">
    <text evidence="1 4">Belongs to the aldehyde dehydrogenase family.</text>
</comment>
<accession>A0AAD1HDT8</accession>
<evidence type="ECO:0000313" key="6">
    <source>
        <dbReference type="EMBL" id="BBX03552.1"/>
    </source>
</evidence>